<keyword evidence="3" id="KW-1185">Reference proteome</keyword>
<keyword evidence="1" id="KW-0175">Coiled coil</keyword>
<evidence type="ECO:0000256" key="1">
    <source>
        <dbReference type="SAM" id="Coils"/>
    </source>
</evidence>
<dbReference type="AlphaFoldDB" id="A0A292Q191"/>
<reference evidence="2" key="1">
    <citation type="submission" date="2015-10" db="EMBL/GenBank/DDBJ databases">
        <authorList>
            <person name="Regsiter A."/>
            <person name="william w."/>
        </authorList>
    </citation>
    <scope>NUCLEOTIDE SEQUENCE</scope>
    <source>
        <strain evidence="2">Montdore</strain>
    </source>
</reference>
<feature type="coiled-coil region" evidence="1">
    <location>
        <begin position="26"/>
        <end position="60"/>
    </location>
</feature>
<dbReference type="EMBL" id="LN890983">
    <property type="protein sequence ID" value="CUS12821.1"/>
    <property type="molecule type" value="Genomic_DNA"/>
</dbReference>
<accession>A0A292Q191</accession>
<evidence type="ECO:0000313" key="3">
    <source>
        <dbReference type="Proteomes" id="UP001412239"/>
    </source>
</evidence>
<protein>
    <submittedName>
        <fullName evidence="2">Uncharacterized protein</fullName>
    </submittedName>
</protein>
<name>A0A292Q191_9PEZI</name>
<organism evidence="2 3">
    <name type="scientific">Tuber aestivum</name>
    <name type="common">summer truffle</name>
    <dbReference type="NCBI Taxonomy" id="59557"/>
    <lineage>
        <taxon>Eukaryota</taxon>
        <taxon>Fungi</taxon>
        <taxon>Dikarya</taxon>
        <taxon>Ascomycota</taxon>
        <taxon>Pezizomycotina</taxon>
        <taxon>Pezizomycetes</taxon>
        <taxon>Pezizales</taxon>
        <taxon>Tuberaceae</taxon>
        <taxon>Tuber</taxon>
    </lineage>
</organism>
<sequence length="66" mass="7517">MSTTTTTIAQTQKDQQKLKEMHQKALADIEKEQAVLRELIASKRAEKETLEAVYDRLKKRGEDGKG</sequence>
<proteinExistence type="predicted"/>
<evidence type="ECO:0000313" key="2">
    <source>
        <dbReference type="EMBL" id="CUS12821.1"/>
    </source>
</evidence>
<dbReference type="Proteomes" id="UP001412239">
    <property type="component" value="Unassembled WGS sequence"/>
</dbReference>
<gene>
    <name evidence="2" type="ORF">GSTUAT00003094001</name>
</gene>